<dbReference type="SUPFAM" id="SSF48452">
    <property type="entry name" value="TPR-like"/>
    <property type="match status" value="1"/>
</dbReference>
<sequence length="538" mass="58412">MDPRTTAAREALAQNDPDSARRIARNIANPAEARFITGLAEALQGRITAGITHLEAAIALHPTAEYLAQHARLLITVRREAQARAAADTARAIGPQDALTHDTIGCVYARLGDHHAALHAFEPAVAMDGGNLEFRYNLAAALGFIGRTTESAAQYEFIIARAPTNGRAHYALSGLTKASAEQNHIARLEAVLPAAPPADALRIRYALAKEYEELGQAEPAYRHLEAANTAHKARIGYDFAQDAAIFDALETGFSAPGFFTGPSTVTDAPIFITGMPRTGTTLVDRILSSHPQVHSAGEFQAMPLAIKQLTGTRSRLVIDPETIAASGALAPETVGRLYMSRANQYAQESGGRFIDKLPANSLYIAHIARALPAAAIICLRRHPLDTIWSNYKNLFATTSTYYHYSYDLLDTARYYARFDRLMAFWDRLLPGRILQLSYEALVANQEQQSRALYAHCNLEWTDKALDFHTQSAPVATPSAAQVRRPIYTDAVARWQAHAGALAPAKALLEEQGISCPPPQGGRRETRLRGPGGDGPPSP</sequence>
<dbReference type="PANTHER" id="PTHR12788:SF10">
    <property type="entry name" value="PROTEIN-TYROSINE SULFOTRANSFERASE"/>
    <property type="match status" value="1"/>
</dbReference>
<reference evidence="4" key="2">
    <citation type="submission" date="2020-09" db="EMBL/GenBank/DDBJ databases">
        <authorList>
            <person name="Sun Q."/>
            <person name="Zhou Y."/>
        </authorList>
    </citation>
    <scope>NUCLEOTIDE SEQUENCE</scope>
    <source>
        <strain evidence="4">CGMCC 1.15519</strain>
    </source>
</reference>
<evidence type="ECO:0008006" key="6">
    <source>
        <dbReference type="Google" id="ProtNLM"/>
    </source>
</evidence>
<dbReference type="PROSITE" id="PS50005">
    <property type="entry name" value="TPR"/>
    <property type="match status" value="1"/>
</dbReference>
<proteinExistence type="predicted"/>
<dbReference type="EMBL" id="BMJM01000003">
    <property type="protein sequence ID" value="GGE07197.1"/>
    <property type="molecule type" value="Genomic_DNA"/>
</dbReference>
<feature type="region of interest" description="Disordered" evidence="3">
    <location>
        <begin position="511"/>
        <end position="538"/>
    </location>
</feature>
<reference evidence="4" key="1">
    <citation type="journal article" date="2014" name="Int. J. Syst. Evol. Microbiol.">
        <title>Complete genome sequence of Corynebacterium casei LMG S-19264T (=DSM 44701T), isolated from a smear-ripened cheese.</title>
        <authorList>
            <consortium name="US DOE Joint Genome Institute (JGI-PGF)"/>
            <person name="Walter F."/>
            <person name="Albersmeier A."/>
            <person name="Kalinowski J."/>
            <person name="Ruckert C."/>
        </authorList>
    </citation>
    <scope>NUCLEOTIDE SEQUENCE</scope>
    <source>
        <strain evidence="4">CGMCC 1.15519</strain>
    </source>
</reference>
<name>A0A917E735_9SPHN</name>
<keyword evidence="1" id="KW-0808">Transferase</keyword>
<feature type="repeat" description="TPR" evidence="2">
    <location>
        <begin position="98"/>
        <end position="131"/>
    </location>
</feature>
<dbReference type="Proteomes" id="UP000635071">
    <property type="component" value="Unassembled WGS sequence"/>
</dbReference>
<protein>
    <recommendedName>
        <fullName evidence="6">Sulfotransferase family protein</fullName>
    </recommendedName>
</protein>
<accession>A0A917E735</accession>
<dbReference type="SUPFAM" id="SSF52540">
    <property type="entry name" value="P-loop containing nucleoside triphosphate hydrolases"/>
    <property type="match status" value="1"/>
</dbReference>
<evidence type="ECO:0000313" key="4">
    <source>
        <dbReference type="EMBL" id="GGE07197.1"/>
    </source>
</evidence>
<evidence type="ECO:0000256" key="2">
    <source>
        <dbReference type="PROSITE-ProRule" id="PRU00339"/>
    </source>
</evidence>
<organism evidence="4 5">
    <name type="scientific">Sandarakinorhabdus glacialis</name>
    <dbReference type="NCBI Taxonomy" id="1614636"/>
    <lineage>
        <taxon>Bacteria</taxon>
        <taxon>Pseudomonadati</taxon>
        <taxon>Pseudomonadota</taxon>
        <taxon>Alphaproteobacteria</taxon>
        <taxon>Sphingomonadales</taxon>
        <taxon>Sphingosinicellaceae</taxon>
        <taxon>Sandarakinorhabdus</taxon>
    </lineage>
</organism>
<dbReference type="Gene3D" id="1.25.40.10">
    <property type="entry name" value="Tetratricopeptide repeat domain"/>
    <property type="match status" value="1"/>
</dbReference>
<keyword evidence="5" id="KW-1185">Reference proteome</keyword>
<comment type="caution">
    <text evidence="4">The sequence shown here is derived from an EMBL/GenBank/DDBJ whole genome shotgun (WGS) entry which is preliminary data.</text>
</comment>
<dbReference type="GO" id="GO:0008476">
    <property type="term" value="F:protein-tyrosine sulfotransferase activity"/>
    <property type="evidence" value="ECO:0007669"/>
    <property type="project" value="InterPro"/>
</dbReference>
<evidence type="ECO:0000256" key="1">
    <source>
        <dbReference type="ARBA" id="ARBA00022679"/>
    </source>
</evidence>
<dbReference type="Pfam" id="PF13469">
    <property type="entry name" value="Sulfotransfer_3"/>
    <property type="match status" value="1"/>
</dbReference>
<dbReference type="InterPro" id="IPR026634">
    <property type="entry name" value="TPST-like"/>
</dbReference>
<dbReference type="RefSeq" id="WP_188762021.1">
    <property type="nucleotide sequence ID" value="NZ_BMJM01000003.1"/>
</dbReference>
<dbReference type="InterPro" id="IPR027417">
    <property type="entry name" value="P-loop_NTPase"/>
</dbReference>
<dbReference type="AlphaFoldDB" id="A0A917E735"/>
<dbReference type="InterPro" id="IPR011990">
    <property type="entry name" value="TPR-like_helical_dom_sf"/>
</dbReference>
<gene>
    <name evidence="4" type="ORF">GCM10011529_12000</name>
</gene>
<evidence type="ECO:0000256" key="3">
    <source>
        <dbReference type="SAM" id="MobiDB-lite"/>
    </source>
</evidence>
<evidence type="ECO:0000313" key="5">
    <source>
        <dbReference type="Proteomes" id="UP000635071"/>
    </source>
</evidence>
<keyword evidence="2" id="KW-0802">TPR repeat</keyword>
<dbReference type="PANTHER" id="PTHR12788">
    <property type="entry name" value="PROTEIN-TYROSINE SULFOTRANSFERASE 2"/>
    <property type="match status" value="1"/>
</dbReference>
<dbReference type="InterPro" id="IPR019734">
    <property type="entry name" value="TPR_rpt"/>
</dbReference>
<dbReference type="Gene3D" id="3.40.50.300">
    <property type="entry name" value="P-loop containing nucleotide triphosphate hydrolases"/>
    <property type="match status" value="1"/>
</dbReference>
<dbReference type="SMART" id="SM00028">
    <property type="entry name" value="TPR"/>
    <property type="match status" value="3"/>
</dbReference>